<evidence type="ECO:0000313" key="3">
    <source>
        <dbReference type="Proteomes" id="UP001242480"/>
    </source>
</evidence>
<dbReference type="PROSITE" id="PS50206">
    <property type="entry name" value="RHODANESE_3"/>
    <property type="match status" value="1"/>
</dbReference>
<reference evidence="2 3" key="1">
    <citation type="submission" date="2023-07" db="EMBL/GenBank/DDBJ databases">
        <title>Genomic Encyclopedia of Type Strains, Phase IV (KMG-IV): sequencing the most valuable type-strain genomes for metagenomic binning, comparative biology and taxonomic classification.</title>
        <authorList>
            <person name="Goeker M."/>
        </authorList>
    </citation>
    <scope>NUCLEOTIDE SEQUENCE [LARGE SCALE GENOMIC DNA]</scope>
    <source>
        <strain evidence="2 3">DSM 19619</strain>
    </source>
</reference>
<dbReference type="SUPFAM" id="SSF52799">
    <property type="entry name" value="(Phosphotyrosine protein) phosphatases II"/>
    <property type="match status" value="1"/>
</dbReference>
<organism evidence="2 3">
    <name type="scientific">Labrys wisconsinensis</name>
    <dbReference type="NCBI Taxonomy" id="425677"/>
    <lineage>
        <taxon>Bacteria</taxon>
        <taxon>Pseudomonadati</taxon>
        <taxon>Pseudomonadota</taxon>
        <taxon>Alphaproteobacteria</taxon>
        <taxon>Hyphomicrobiales</taxon>
        <taxon>Xanthobacteraceae</taxon>
        <taxon>Labrys</taxon>
    </lineage>
</organism>
<accession>A0ABU0JAS2</accession>
<gene>
    <name evidence="2" type="ORF">QO011_003552</name>
</gene>
<evidence type="ECO:0000259" key="1">
    <source>
        <dbReference type="PROSITE" id="PS50206"/>
    </source>
</evidence>
<dbReference type="PROSITE" id="PS00383">
    <property type="entry name" value="TYR_PHOSPHATASE_1"/>
    <property type="match status" value="1"/>
</dbReference>
<keyword evidence="3" id="KW-1185">Reference proteome</keyword>
<evidence type="ECO:0000313" key="2">
    <source>
        <dbReference type="EMBL" id="MDQ0470533.1"/>
    </source>
</evidence>
<dbReference type="InterPro" id="IPR029021">
    <property type="entry name" value="Prot-tyrosine_phosphatase-like"/>
</dbReference>
<name>A0ABU0JAS2_9HYPH</name>
<dbReference type="Gene3D" id="3.90.190.10">
    <property type="entry name" value="Protein tyrosine phosphatase superfamily"/>
    <property type="match status" value="1"/>
</dbReference>
<dbReference type="RefSeq" id="WP_307274588.1">
    <property type="nucleotide sequence ID" value="NZ_JAUSVX010000006.1"/>
</dbReference>
<feature type="domain" description="Rhodanese" evidence="1">
    <location>
        <begin position="49"/>
        <end position="99"/>
    </location>
</feature>
<proteinExistence type="predicted"/>
<sequence length="168" mass="17746">MRIHVCSLARLEAVVAETGARHLVTLINAATPVTRPASISPANHLFLGMNDIPEPMEGHVAPGEEHLEQLLAFLAGWDRTSPLVVHCWAGVSRSTAAAYVAACALDPARDEMEAALALRRASPTATPNPRIVALADARLNRGGRMIAAIAAIGRGADCHEGTPFAYEV</sequence>
<dbReference type="InterPro" id="IPR016130">
    <property type="entry name" value="Tyr_Pase_AS"/>
</dbReference>
<dbReference type="EMBL" id="JAUSVX010000006">
    <property type="protein sequence ID" value="MDQ0470533.1"/>
    <property type="molecule type" value="Genomic_DNA"/>
</dbReference>
<dbReference type="InterPro" id="IPR001763">
    <property type="entry name" value="Rhodanese-like_dom"/>
</dbReference>
<dbReference type="Proteomes" id="UP001242480">
    <property type="component" value="Unassembled WGS sequence"/>
</dbReference>
<protein>
    <recommendedName>
        <fullName evidence="1">Rhodanese domain-containing protein</fullName>
    </recommendedName>
</protein>
<comment type="caution">
    <text evidence="2">The sequence shown here is derived from an EMBL/GenBank/DDBJ whole genome shotgun (WGS) entry which is preliminary data.</text>
</comment>